<dbReference type="GO" id="GO:0004751">
    <property type="term" value="F:ribose-5-phosphate isomerase activity"/>
    <property type="evidence" value="ECO:0007669"/>
    <property type="project" value="TreeGrafter"/>
</dbReference>
<dbReference type="PANTHER" id="PTHR30345:SF0">
    <property type="entry name" value="DNA DAMAGE-REPAIR_TOLERATION PROTEIN DRT102"/>
    <property type="match status" value="1"/>
</dbReference>
<dbReference type="GO" id="GO:0009052">
    <property type="term" value="P:pentose-phosphate shunt, non-oxidative branch"/>
    <property type="evidence" value="ECO:0007669"/>
    <property type="project" value="TreeGrafter"/>
</dbReference>
<dbReference type="NCBIfam" id="TIGR01120">
    <property type="entry name" value="rpiB"/>
    <property type="match status" value="1"/>
</dbReference>
<organism evidence="2">
    <name type="scientific">marine sediment metagenome</name>
    <dbReference type="NCBI Taxonomy" id="412755"/>
    <lineage>
        <taxon>unclassified sequences</taxon>
        <taxon>metagenomes</taxon>
        <taxon>ecological metagenomes</taxon>
    </lineage>
</organism>
<name>X0V8C6_9ZZZZ</name>
<evidence type="ECO:0000256" key="1">
    <source>
        <dbReference type="ARBA" id="ARBA00023235"/>
    </source>
</evidence>
<proteinExistence type="predicted"/>
<dbReference type="PIRSF" id="PIRSF005384">
    <property type="entry name" value="RpiB_LacA_B"/>
    <property type="match status" value="1"/>
</dbReference>
<dbReference type="InterPro" id="IPR004785">
    <property type="entry name" value="RpiB"/>
</dbReference>
<dbReference type="PANTHER" id="PTHR30345">
    <property type="entry name" value="RIBOSE-5-PHOSPHATE ISOMERASE B"/>
    <property type="match status" value="1"/>
</dbReference>
<protein>
    <recommendedName>
        <fullName evidence="3">Ribose 5-phosphate isomerase B</fullName>
    </recommendedName>
</protein>
<dbReference type="SUPFAM" id="SSF89623">
    <property type="entry name" value="Ribose/Galactose isomerase RpiB/AlsB"/>
    <property type="match status" value="1"/>
</dbReference>
<dbReference type="InterPro" id="IPR003500">
    <property type="entry name" value="RpiB_LacA_LacB"/>
</dbReference>
<evidence type="ECO:0008006" key="3">
    <source>
        <dbReference type="Google" id="ProtNLM"/>
    </source>
</evidence>
<evidence type="ECO:0000313" key="2">
    <source>
        <dbReference type="EMBL" id="GAG14404.1"/>
    </source>
</evidence>
<reference evidence="2" key="1">
    <citation type="journal article" date="2014" name="Front. Microbiol.">
        <title>High frequency of phylogenetically diverse reductive dehalogenase-homologous genes in deep subseafloor sedimentary metagenomes.</title>
        <authorList>
            <person name="Kawai M."/>
            <person name="Futagami T."/>
            <person name="Toyoda A."/>
            <person name="Takaki Y."/>
            <person name="Nishi S."/>
            <person name="Hori S."/>
            <person name="Arai W."/>
            <person name="Tsubouchi T."/>
            <person name="Morono Y."/>
            <person name="Uchiyama I."/>
            <person name="Ito T."/>
            <person name="Fujiyama A."/>
            <person name="Inagaki F."/>
            <person name="Takami H."/>
        </authorList>
    </citation>
    <scope>NUCLEOTIDE SEQUENCE</scope>
    <source>
        <strain evidence="2">Expedition CK06-06</strain>
    </source>
</reference>
<dbReference type="InterPro" id="IPR036569">
    <property type="entry name" value="RpiB_LacA_LacB_sf"/>
</dbReference>
<gene>
    <name evidence="2" type="ORF">S01H1_55765</name>
</gene>
<dbReference type="Pfam" id="PF02502">
    <property type="entry name" value="LacAB_rpiB"/>
    <property type="match status" value="1"/>
</dbReference>
<accession>X0V8C6</accession>
<dbReference type="GO" id="GO:0019316">
    <property type="term" value="P:D-allose catabolic process"/>
    <property type="evidence" value="ECO:0007669"/>
    <property type="project" value="TreeGrafter"/>
</dbReference>
<dbReference type="NCBIfam" id="TIGR00689">
    <property type="entry name" value="rpiB_lacA_lacB"/>
    <property type="match status" value="1"/>
</dbReference>
<dbReference type="Gene3D" id="3.40.1400.10">
    <property type="entry name" value="Sugar-phosphate isomerase, RpiB/LacA/LacB"/>
    <property type="match status" value="1"/>
</dbReference>
<dbReference type="AlphaFoldDB" id="X0V8C6"/>
<comment type="caution">
    <text evidence="2">The sequence shown here is derived from an EMBL/GenBank/DDBJ whole genome shotgun (WGS) entry which is preliminary data.</text>
</comment>
<dbReference type="EMBL" id="BARS01036264">
    <property type="protein sequence ID" value="GAG14404.1"/>
    <property type="molecule type" value="Genomic_DNA"/>
</dbReference>
<sequence>MKVAISADHAGFDLKTVLVDHLHSRGIEVEDFGALELVPTDDFVEYAHAVAETVASGTHDSGILVCGSGIGMSVAANKVRGIRAALCTSAHIAYLARAHNDANVLALAAAETGPELARSIVDTWLDTEFEDKPRYVRRIGKLELPET</sequence>
<dbReference type="NCBIfam" id="NF004051">
    <property type="entry name" value="PRK05571.1"/>
    <property type="match status" value="1"/>
</dbReference>
<keyword evidence="1" id="KW-0413">Isomerase</keyword>